<keyword evidence="3" id="KW-1185">Reference proteome</keyword>
<evidence type="ECO:0000259" key="1">
    <source>
        <dbReference type="Pfam" id="PF16823"/>
    </source>
</evidence>
<dbReference type="Proteomes" id="UP001317822">
    <property type="component" value="Chromosome"/>
</dbReference>
<sequence>MNWQAAEAELFGDVLVHQDRRPAAFLPGFADTPAAHVGVARAEMLLTSLALSENARSEGDGDDHAEPSSALQRVEAKIDLVLGLLGTMLRERGDLPPPTVLRWSTRGARIDVLGDALAIRPGARGVLRVQPADWLPDCIELPSHVIAVEGARAWLAFEPLSPNLADALERHLFRLHRKQVAESRRLR</sequence>
<dbReference type="EMBL" id="AP027041">
    <property type="protein sequence ID" value="BDU17845.1"/>
    <property type="molecule type" value="Genomic_DNA"/>
</dbReference>
<dbReference type="InterPro" id="IPR031800">
    <property type="entry name" value="PilZ_atypical"/>
</dbReference>
<gene>
    <name evidence="2" type="ORF">LA521A_30460</name>
</gene>
<evidence type="ECO:0000313" key="3">
    <source>
        <dbReference type="Proteomes" id="UP001317822"/>
    </source>
</evidence>
<evidence type="ECO:0000313" key="2">
    <source>
        <dbReference type="EMBL" id="BDU17845.1"/>
    </source>
</evidence>
<protein>
    <submittedName>
        <fullName evidence="2">PilZ domain-containing protein</fullName>
    </submittedName>
</protein>
<organism evidence="2 3">
    <name type="scientific">Lysobacter auxotrophicus</name>
    <dbReference type="NCBI Taxonomy" id="2992573"/>
    <lineage>
        <taxon>Bacteria</taxon>
        <taxon>Pseudomonadati</taxon>
        <taxon>Pseudomonadota</taxon>
        <taxon>Gammaproteobacteria</taxon>
        <taxon>Lysobacterales</taxon>
        <taxon>Lysobacteraceae</taxon>
        <taxon>Lysobacter</taxon>
    </lineage>
</organism>
<feature type="domain" description="Cyclic di-GMP receptor atypical PilZ" evidence="1">
    <location>
        <begin position="46"/>
        <end position="185"/>
    </location>
</feature>
<reference evidence="2 3" key="1">
    <citation type="journal article" date="2023" name="Int. J. Syst. Evol. Microbiol.">
        <title>Physiological and genomic analyses of cobalamin (vitamin B12)-auxotrophy of Lysobacter auxotrophicus sp. nov., a methionine-auxotrophic chitinolytic bacterium isolated from chitin-treated soil.</title>
        <authorList>
            <person name="Saito A."/>
            <person name="Dohra H."/>
            <person name="Hamada M."/>
            <person name="Moriuchi R."/>
            <person name="Kotsuchibashi Y."/>
            <person name="Mori K."/>
        </authorList>
    </citation>
    <scope>NUCLEOTIDE SEQUENCE [LARGE SCALE GENOMIC DNA]</scope>
    <source>
        <strain evidence="2 3">5-21a</strain>
    </source>
</reference>
<name>A0ABM8DGT6_9GAMM</name>
<dbReference type="Pfam" id="PF16823">
    <property type="entry name" value="tPilZ"/>
    <property type="match status" value="1"/>
</dbReference>
<proteinExistence type="predicted"/>
<accession>A0ABM8DGT6</accession>
<dbReference type="RefSeq" id="WP_281779747.1">
    <property type="nucleotide sequence ID" value="NZ_AP027041.1"/>
</dbReference>